<dbReference type="NCBIfam" id="NF041144">
    <property type="entry name" value="expansin_EXLX1"/>
    <property type="match status" value="1"/>
</dbReference>
<dbReference type="Gene3D" id="2.60.40.760">
    <property type="entry name" value="Expansin, cellulose-binding-like domain"/>
    <property type="match status" value="1"/>
</dbReference>
<protein>
    <recommendedName>
        <fullName evidence="4">Expansin-like EG45 domain-containing protein</fullName>
    </recommendedName>
</protein>
<dbReference type="InterPro" id="IPR036908">
    <property type="entry name" value="RlpA-like_sf"/>
</dbReference>
<evidence type="ECO:0000256" key="2">
    <source>
        <dbReference type="SAM" id="MobiDB-lite"/>
    </source>
</evidence>
<evidence type="ECO:0000313" key="6">
    <source>
        <dbReference type="Proteomes" id="UP000651452"/>
    </source>
</evidence>
<evidence type="ECO:0000256" key="1">
    <source>
        <dbReference type="ARBA" id="ARBA00022729"/>
    </source>
</evidence>
<dbReference type="InterPro" id="IPR009009">
    <property type="entry name" value="RlpA-like_DPBB"/>
</dbReference>
<dbReference type="SUPFAM" id="SSF49590">
    <property type="entry name" value="PHL pollen allergen"/>
    <property type="match status" value="1"/>
</dbReference>
<organism evidence="5 6">
    <name type="scientific">Ascochyta lentis</name>
    <dbReference type="NCBI Taxonomy" id="205686"/>
    <lineage>
        <taxon>Eukaryota</taxon>
        <taxon>Fungi</taxon>
        <taxon>Dikarya</taxon>
        <taxon>Ascomycota</taxon>
        <taxon>Pezizomycotina</taxon>
        <taxon>Dothideomycetes</taxon>
        <taxon>Pleosporomycetidae</taxon>
        <taxon>Pleosporales</taxon>
        <taxon>Pleosporineae</taxon>
        <taxon>Didymellaceae</taxon>
        <taxon>Ascochyta</taxon>
    </lineage>
</organism>
<feature type="chain" id="PRO_5034292883" description="Expansin-like EG45 domain-containing protein" evidence="3">
    <location>
        <begin position="18"/>
        <end position="381"/>
    </location>
</feature>
<accession>A0A8H7J1M8</accession>
<feature type="region of interest" description="Disordered" evidence="2">
    <location>
        <begin position="114"/>
        <end position="170"/>
    </location>
</feature>
<dbReference type="AlphaFoldDB" id="A0A8H7J1M8"/>
<gene>
    <name evidence="5" type="ORF">EKO04_007127</name>
</gene>
<dbReference type="InterPro" id="IPR051477">
    <property type="entry name" value="Expansin_CellWall"/>
</dbReference>
<dbReference type="OrthoDB" id="406505at2759"/>
<feature type="compositionally biased region" description="Low complexity" evidence="2">
    <location>
        <begin position="141"/>
        <end position="170"/>
    </location>
</feature>
<keyword evidence="1 3" id="KW-0732">Signal</keyword>
<dbReference type="InterPro" id="IPR036749">
    <property type="entry name" value="Expansin_CBD_sf"/>
</dbReference>
<dbReference type="Proteomes" id="UP000651452">
    <property type="component" value="Unassembled WGS sequence"/>
</dbReference>
<proteinExistence type="predicted"/>
<dbReference type="PANTHER" id="PTHR31836:SF21">
    <property type="entry name" value="EXPANSIN-LIKE PROTEIN 7"/>
    <property type="match status" value="1"/>
</dbReference>
<dbReference type="SUPFAM" id="SSF50685">
    <property type="entry name" value="Barwin-like endoglucanases"/>
    <property type="match status" value="1"/>
</dbReference>
<evidence type="ECO:0000313" key="5">
    <source>
        <dbReference type="EMBL" id="KAF9694880.1"/>
    </source>
</evidence>
<reference evidence="5" key="2">
    <citation type="submission" date="2020-09" db="EMBL/GenBank/DDBJ databases">
        <title>Reference genome assembly for Australian Ascochyta lentis isolate Al4.</title>
        <authorList>
            <person name="Lee R.C."/>
            <person name="Farfan-Caceres L.M."/>
            <person name="Debler J.W."/>
            <person name="Williams A.H."/>
            <person name="Henares B.M."/>
        </authorList>
    </citation>
    <scope>NUCLEOTIDE SEQUENCE</scope>
    <source>
        <strain evidence="5">Al4</strain>
    </source>
</reference>
<feature type="compositionally biased region" description="Polar residues" evidence="2">
    <location>
        <begin position="123"/>
        <end position="135"/>
    </location>
</feature>
<evidence type="ECO:0000259" key="4">
    <source>
        <dbReference type="PROSITE" id="PS50842"/>
    </source>
</evidence>
<comment type="caution">
    <text evidence="5">The sequence shown here is derived from an EMBL/GenBank/DDBJ whole genome shotgun (WGS) entry which is preliminary data.</text>
</comment>
<dbReference type="EMBL" id="RZGK01000012">
    <property type="protein sequence ID" value="KAF9694880.1"/>
    <property type="molecule type" value="Genomic_DNA"/>
</dbReference>
<dbReference type="InterPro" id="IPR049818">
    <property type="entry name" value="Expansin_EXLX1-like"/>
</dbReference>
<dbReference type="PANTHER" id="PTHR31836">
    <property type="match status" value="1"/>
</dbReference>
<feature type="domain" description="Expansin-like EG45" evidence="4">
    <location>
        <begin position="197"/>
        <end position="284"/>
    </location>
</feature>
<dbReference type="Gene3D" id="2.40.40.10">
    <property type="entry name" value="RlpA-like domain"/>
    <property type="match status" value="1"/>
</dbReference>
<reference evidence="5" key="1">
    <citation type="submission" date="2018-12" db="EMBL/GenBank/DDBJ databases">
        <authorList>
            <person name="Syme R.A."/>
            <person name="Farfan-Caceres L."/>
            <person name="Lichtenzveig J."/>
        </authorList>
    </citation>
    <scope>NUCLEOTIDE SEQUENCE</scope>
    <source>
        <strain evidence="5">Al4</strain>
    </source>
</reference>
<name>A0A8H7J1M8_9PLEO</name>
<evidence type="ECO:0000256" key="3">
    <source>
        <dbReference type="SAM" id="SignalP"/>
    </source>
</evidence>
<sequence>MRSTIFSIIPLVGFALAQEGCTRRTVTKTETEKTYVTVQPSQPSASDITSTIDITITSTIDITTTITVRPSSSVEASTTGLRWGNYPNGTYSNHTGRPQPIVSSVSLDYTPSAVTEAPAPTYSPGQSYGQPSETSEAPIPTSESSVVTESSSAYEAPAASETSVAASSTSKAVDAQATSAAGSKSGEATFYGGNTSGGKCSFTGYTIPSSLFGTALSDSNWADASNCGTCVSVTGPSGNKITAMIVDECPGCGTNHLDLYPNAFSKLSNPSAGVIPISWDVVPCGITTPIVLKNKEGTSPYWFSMQVQNANVGVKSLEVSTDGGKTWQQTERQEYNYFEQSAGYGTQSVDVKVTSTSGESIIVKDVSIAAQSTKTAASNFA</sequence>
<dbReference type="PROSITE" id="PS50842">
    <property type="entry name" value="EXPANSIN_EG45"/>
    <property type="match status" value="1"/>
</dbReference>
<feature type="signal peptide" evidence="3">
    <location>
        <begin position="1"/>
        <end position="17"/>
    </location>
</feature>
<dbReference type="InterPro" id="IPR007112">
    <property type="entry name" value="Expansin/allergen_DPBB_dom"/>
</dbReference>
<keyword evidence="6" id="KW-1185">Reference proteome</keyword>
<dbReference type="Pfam" id="PF03330">
    <property type="entry name" value="DPBB_1"/>
    <property type="match status" value="1"/>
</dbReference>
<dbReference type="CDD" id="cd22272">
    <property type="entry name" value="DPBB_EXLX1-like"/>
    <property type="match status" value="1"/>
</dbReference>